<dbReference type="GO" id="GO:0008784">
    <property type="term" value="F:alanine racemase activity"/>
    <property type="evidence" value="ECO:0007669"/>
    <property type="project" value="UniProtKB-UniRule"/>
</dbReference>
<dbReference type="InterPro" id="IPR001608">
    <property type="entry name" value="Ala_racemase_N"/>
</dbReference>
<comment type="function">
    <text evidence="5">Catalyzes the interconversion of L-alanine and D-alanine. May also act on other amino acids.</text>
</comment>
<evidence type="ECO:0000256" key="7">
    <source>
        <dbReference type="PIRSR" id="PIRSR600821-52"/>
    </source>
</evidence>
<dbReference type="Pfam" id="PF00842">
    <property type="entry name" value="Ala_racemase_C"/>
    <property type="match status" value="1"/>
</dbReference>
<dbReference type="PANTHER" id="PTHR30511">
    <property type="entry name" value="ALANINE RACEMASE"/>
    <property type="match status" value="1"/>
</dbReference>
<evidence type="ECO:0000256" key="3">
    <source>
        <dbReference type="ARBA" id="ARBA00022898"/>
    </source>
</evidence>
<proteinExistence type="inferred from homology"/>
<evidence type="ECO:0000256" key="2">
    <source>
        <dbReference type="ARBA" id="ARBA00001933"/>
    </source>
</evidence>
<dbReference type="FunFam" id="2.40.37.10:FF:000006">
    <property type="entry name" value="Alanine racemase"/>
    <property type="match status" value="1"/>
</dbReference>
<dbReference type="SMART" id="SM01005">
    <property type="entry name" value="Ala_racemase_C"/>
    <property type="match status" value="1"/>
</dbReference>
<keyword evidence="10" id="KW-1185">Reference proteome</keyword>
<organism evidence="9 10">
    <name type="scientific">Tepidibacter formicigenes DSM 15518</name>
    <dbReference type="NCBI Taxonomy" id="1123349"/>
    <lineage>
        <taxon>Bacteria</taxon>
        <taxon>Bacillati</taxon>
        <taxon>Bacillota</taxon>
        <taxon>Clostridia</taxon>
        <taxon>Peptostreptococcales</taxon>
        <taxon>Peptostreptococcaceae</taxon>
        <taxon>Tepidibacter</taxon>
    </lineage>
</organism>
<dbReference type="AlphaFoldDB" id="A0A1M6MRU0"/>
<dbReference type="EMBL" id="FRAE01000017">
    <property type="protein sequence ID" value="SHJ86126.1"/>
    <property type="molecule type" value="Genomic_DNA"/>
</dbReference>
<feature type="modified residue" description="N6-(pyridoxal phosphate)lysine" evidence="5 6">
    <location>
        <position position="39"/>
    </location>
</feature>
<dbReference type="InterPro" id="IPR000821">
    <property type="entry name" value="Ala_racemase"/>
</dbReference>
<keyword evidence="4 5" id="KW-0413">Isomerase</keyword>
<dbReference type="InterPro" id="IPR009006">
    <property type="entry name" value="Ala_racemase/Decarboxylase_C"/>
</dbReference>
<gene>
    <name evidence="9" type="ORF">SAMN02744037_01035</name>
</gene>
<feature type="domain" description="Alanine racemase C-terminal" evidence="8">
    <location>
        <begin position="247"/>
        <end position="372"/>
    </location>
</feature>
<dbReference type="UniPathway" id="UPA00042">
    <property type="reaction ID" value="UER00497"/>
</dbReference>
<protein>
    <recommendedName>
        <fullName evidence="5">Alanine racemase</fullName>
        <ecNumber evidence="5">5.1.1.1</ecNumber>
    </recommendedName>
</protein>
<dbReference type="HAMAP" id="MF_01201">
    <property type="entry name" value="Ala_racemase"/>
    <property type="match status" value="1"/>
</dbReference>
<feature type="binding site" evidence="5 7">
    <location>
        <position position="316"/>
    </location>
    <ligand>
        <name>substrate</name>
    </ligand>
</feature>
<dbReference type="GO" id="GO:0030632">
    <property type="term" value="P:D-alanine biosynthetic process"/>
    <property type="evidence" value="ECO:0007669"/>
    <property type="project" value="UniProtKB-UniRule"/>
</dbReference>
<dbReference type="Gene3D" id="3.20.20.10">
    <property type="entry name" value="Alanine racemase"/>
    <property type="match status" value="1"/>
</dbReference>
<comment type="pathway">
    <text evidence="5">Amino-acid biosynthesis; D-alanine biosynthesis; D-alanine from L-alanine: step 1/1.</text>
</comment>
<comment type="similarity">
    <text evidence="5">Belongs to the alanine racemase family.</text>
</comment>
<comment type="catalytic activity">
    <reaction evidence="1 5">
        <text>L-alanine = D-alanine</text>
        <dbReference type="Rhea" id="RHEA:20249"/>
        <dbReference type="ChEBI" id="CHEBI:57416"/>
        <dbReference type="ChEBI" id="CHEBI:57972"/>
        <dbReference type="EC" id="5.1.1.1"/>
    </reaction>
</comment>
<sequence length="386" mass="44166">MSYKIRPTWAEINIDNLKENYRNIKKLLKEDTKICGVVKANGYGHGSIQVAKALIEEGVDYLAVATLEEALELRSDNIKKPILCLGYIQEGDFKLVLNNDIDVTIYSYESAEKLNNLAKENDNIVNIHIKLDTGMSRLGFQIEDKTVDYIEKIYNLSNINMVGIYSHFAMADEKDKTFTHMQFEKFEYITKKLEDRGIKIPIKHICNSAGIIDYPDYHLDMVRSGIILYGHYPSDEVKKELLPLKPIMTLKTKVSHVKILEPERGISYGQKYKTENYTKIATIPIGYADGFTRMLGENANVKIKNELVPVVGRICMDQCMIKVDDLDVNIGDEVKIFGEDSDIKIERFADALNTINYEVLCMISRRVPRIYLEGNTVLHTLDYLVK</sequence>
<evidence type="ECO:0000259" key="8">
    <source>
        <dbReference type="SMART" id="SM01005"/>
    </source>
</evidence>
<feature type="active site" description="Proton acceptor; specific for L-alanine" evidence="5">
    <location>
        <position position="268"/>
    </location>
</feature>
<dbReference type="GO" id="GO:0005829">
    <property type="term" value="C:cytosol"/>
    <property type="evidence" value="ECO:0007669"/>
    <property type="project" value="TreeGrafter"/>
</dbReference>
<name>A0A1M6MRU0_9FIRM</name>
<feature type="active site" description="Proton acceptor; specific for D-alanine" evidence="5">
    <location>
        <position position="39"/>
    </location>
</feature>
<dbReference type="PROSITE" id="PS00395">
    <property type="entry name" value="ALANINE_RACEMASE"/>
    <property type="match status" value="1"/>
</dbReference>
<dbReference type="InterPro" id="IPR011079">
    <property type="entry name" value="Ala_racemase_C"/>
</dbReference>
<dbReference type="SUPFAM" id="SSF50621">
    <property type="entry name" value="Alanine racemase C-terminal domain-like"/>
    <property type="match status" value="1"/>
</dbReference>
<evidence type="ECO:0000256" key="1">
    <source>
        <dbReference type="ARBA" id="ARBA00000316"/>
    </source>
</evidence>
<dbReference type="PRINTS" id="PR00992">
    <property type="entry name" value="ALARACEMASE"/>
</dbReference>
<dbReference type="RefSeq" id="WP_072887935.1">
    <property type="nucleotide sequence ID" value="NZ_FRAE01000017.1"/>
</dbReference>
<dbReference type="GO" id="GO:0009252">
    <property type="term" value="P:peptidoglycan biosynthetic process"/>
    <property type="evidence" value="ECO:0007669"/>
    <property type="project" value="TreeGrafter"/>
</dbReference>
<evidence type="ECO:0000256" key="5">
    <source>
        <dbReference type="HAMAP-Rule" id="MF_01201"/>
    </source>
</evidence>
<dbReference type="GO" id="GO:0030170">
    <property type="term" value="F:pyridoxal phosphate binding"/>
    <property type="evidence" value="ECO:0007669"/>
    <property type="project" value="UniProtKB-UniRule"/>
</dbReference>
<dbReference type="SUPFAM" id="SSF51419">
    <property type="entry name" value="PLP-binding barrel"/>
    <property type="match status" value="1"/>
</dbReference>
<dbReference type="Pfam" id="PF01168">
    <property type="entry name" value="Ala_racemase_N"/>
    <property type="match status" value="1"/>
</dbReference>
<feature type="binding site" evidence="5 7">
    <location>
        <position position="137"/>
    </location>
    <ligand>
        <name>substrate</name>
    </ligand>
</feature>
<evidence type="ECO:0000256" key="4">
    <source>
        <dbReference type="ARBA" id="ARBA00023235"/>
    </source>
</evidence>
<dbReference type="FunFam" id="3.20.20.10:FF:000002">
    <property type="entry name" value="Alanine racemase"/>
    <property type="match status" value="1"/>
</dbReference>
<reference evidence="10" key="1">
    <citation type="submission" date="2016-11" db="EMBL/GenBank/DDBJ databases">
        <authorList>
            <person name="Varghese N."/>
            <person name="Submissions S."/>
        </authorList>
    </citation>
    <scope>NUCLEOTIDE SEQUENCE [LARGE SCALE GENOMIC DNA]</scope>
    <source>
        <strain evidence="10">DSM 15518</strain>
    </source>
</reference>
<dbReference type="STRING" id="1123349.SAMN02744037_01035"/>
<dbReference type="InterPro" id="IPR029066">
    <property type="entry name" value="PLP-binding_barrel"/>
</dbReference>
<dbReference type="CDD" id="cd00430">
    <property type="entry name" value="PLPDE_III_AR"/>
    <property type="match status" value="1"/>
</dbReference>
<dbReference type="Gene3D" id="2.40.37.10">
    <property type="entry name" value="Lyase, Ornithine Decarboxylase, Chain A, domain 1"/>
    <property type="match status" value="1"/>
</dbReference>
<dbReference type="OrthoDB" id="9813814at2"/>
<keyword evidence="3 5" id="KW-0663">Pyridoxal phosphate</keyword>
<dbReference type="NCBIfam" id="TIGR00492">
    <property type="entry name" value="alr"/>
    <property type="match status" value="1"/>
</dbReference>
<dbReference type="Proteomes" id="UP000242497">
    <property type="component" value="Unassembled WGS sequence"/>
</dbReference>
<dbReference type="EC" id="5.1.1.1" evidence="5"/>
<dbReference type="PANTHER" id="PTHR30511:SF0">
    <property type="entry name" value="ALANINE RACEMASE, CATABOLIC-RELATED"/>
    <property type="match status" value="1"/>
</dbReference>
<evidence type="ECO:0000313" key="10">
    <source>
        <dbReference type="Proteomes" id="UP000242497"/>
    </source>
</evidence>
<evidence type="ECO:0000313" key="9">
    <source>
        <dbReference type="EMBL" id="SHJ86126.1"/>
    </source>
</evidence>
<comment type="cofactor">
    <cofactor evidence="2 5 6">
        <name>pyridoxal 5'-phosphate</name>
        <dbReference type="ChEBI" id="CHEBI:597326"/>
    </cofactor>
</comment>
<dbReference type="InterPro" id="IPR020622">
    <property type="entry name" value="Ala_racemase_pyridoxalP-BS"/>
</dbReference>
<evidence type="ECO:0000256" key="6">
    <source>
        <dbReference type="PIRSR" id="PIRSR600821-50"/>
    </source>
</evidence>
<accession>A0A1M6MRU0</accession>